<evidence type="ECO:0000256" key="8">
    <source>
        <dbReference type="ARBA" id="ARBA00023012"/>
    </source>
</evidence>
<evidence type="ECO:0000256" key="13">
    <source>
        <dbReference type="PROSITE-ProRule" id="PRU00169"/>
    </source>
</evidence>
<organism evidence="17 18">
    <name type="scientific">Vitreoscilla filiformis</name>
    <dbReference type="NCBI Taxonomy" id="63"/>
    <lineage>
        <taxon>Bacteria</taxon>
        <taxon>Pseudomonadati</taxon>
        <taxon>Pseudomonadota</taxon>
        <taxon>Betaproteobacteria</taxon>
        <taxon>Neisseriales</taxon>
        <taxon>Neisseriaceae</taxon>
        <taxon>Vitreoscilla</taxon>
    </lineage>
</organism>
<dbReference type="SUPFAM" id="SSF52172">
    <property type="entry name" value="CheY-like"/>
    <property type="match status" value="1"/>
</dbReference>
<dbReference type="InterPro" id="IPR011006">
    <property type="entry name" value="CheY-like_superfamily"/>
</dbReference>
<evidence type="ECO:0000256" key="4">
    <source>
        <dbReference type="ARBA" id="ARBA00022679"/>
    </source>
</evidence>
<dbReference type="Pfam" id="PF00512">
    <property type="entry name" value="HisKA"/>
    <property type="match status" value="1"/>
</dbReference>
<comment type="function">
    <text evidence="9">Member of the two-component regulatory system BvgS/BvgA. Phosphorylates BvgA via a four-step phosphorelay in response to environmental signals.</text>
</comment>
<keyword evidence="3 13" id="KW-0597">Phosphoprotein</keyword>
<accession>A0A221KJL0</accession>
<reference evidence="17 18" key="1">
    <citation type="submission" date="2017-07" db="EMBL/GenBank/DDBJ databases">
        <title>Complete Genome Sequence of the cosmetic ferment Vitreoscilla filiformis (ATCC15551).</title>
        <authorList>
            <person name="Contreras S."/>
            <person name="Sagory-Zalkind P."/>
            <person name="Blanquart H."/>
            <person name="Iltis A."/>
            <person name="Morand S.C."/>
        </authorList>
    </citation>
    <scope>NUCLEOTIDE SEQUENCE [LARGE SCALE GENOMIC DNA]</scope>
    <source>
        <strain evidence="17 18">ATCC 15551</strain>
        <plasmid evidence="18">Plasmid pvf1</plasmid>
    </source>
</reference>
<dbReference type="Proteomes" id="UP000199729">
    <property type="component" value="Plasmid pVF1"/>
</dbReference>
<evidence type="ECO:0000259" key="16">
    <source>
        <dbReference type="PROSITE" id="PS50113"/>
    </source>
</evidence>
<proteinExistence type="predicted"/>
<dbReference type="SMART" id="SM00388">
    <property type="entry name" value="HisKA"/>
    <property type="match status" value="1"/>
</dbReference>
<dbReference type="CDD" id="cd16922">
    <property type="entry name" value="HATPase_EvgS-ArcB-TorS-like"/>
    <property type="match status" value="1"/>
</dbReference>
<dbReference type="SUPFAM" id="SSF55785">
    <property type="entry name" value="PYP-like sensor domain (PAS domain)"/>
    <property type="match status" value="3"/>
</dbReference>
<dbReference type="InterPro" id="IPR005467">
    <property type="entry name" value="His_kinase_dom"/>
</dbReference>
<dbReference type="InterPro" id="IPR036097">
    <property type="entry name" value="HisK_dim/P_sf"/>
</dbReference>
<evidence type="ECO:0000313" key="18">
    <source>
        <dbReference type="Proteomes" id="UP000199729"/>
    </source>
</evidence>
<dbReference type="NCBIfam" id="TIGR00229">
    <property type="entry name" value="sensory_box"/>
    <property type="match status" value="3"/>
</dbReference>
<keyword evidence="18" id="KW-1185">Reference proteome</keyword>
<dbReference type="Pfam" id="PF13426">
    <property type="entry name" value="PAS_9"/>
    <property type="match status" value="2"/>
</dbReference>
<dbReference type="Gene3D" id="1.10.287.130">
    <property type="match status" value="1"/>
</dbReference>
<dbReference type="Pfam" id="PF08447">
    <property type="entry name" value="PAS_3"/>
    <property type="match status" value="1"/>
</dbReference>
<dbReference type="OrthoDB" id="9813151at2"/>
<evidence type="ECO:0000256" key="10">
    <source>
        <dbReference type="ARBA" id="ARBA00064003"/>
    </source>
</evidence>
<dbReference type="PANTHER" id="PTHR45339:SF3">
    <property type="entry name" value="HISTIDINE KINASE"/>
    <property type="match status" value="1"/>
</dbReference>
<evidence type="ECO:0000256" key="12">
    <source>
        <dbReference type="ARBA" id="ARBA00070152"/>
    </source>
</evidence>
<evidence type="ECO:0000256" key="1">
    <source>
        <dbReference type="ARBA" id="ARBA00000085"/>
    </source>
</evidence>
<feature type="domain" description="PAC" evidence="16">
    <location>
        <begin position="284"/>
        <end position="334"/>
    </location>
</feature>
<evidence type="ECO:0000256" key="3">
    <source>
        <dbReference type="ARBA" id="ARBA00022553"/>
    </source>
</evidence>
<keyword evidence="8" id="KW-0902">Two-component regulatory system</keyword>
<geneLocation type="plasmid" evidence="18">
    <name>pvf1</name>
</geneLocation>
<dbReference type="RefSeq" id="WP_089418368.1">
    <property type="nucleotide sequence ID" value="NZ_CP022424.1"/>
</dbReference>
<keyword evidence="7" id="KW-0067">ATP-binding</keyword>
<dbReference type="Gene3D" id="3.30.565.10">
    <property type="entry name" value="Histidine kinase-like ATPase, C-terminal domain"/>
    <property type="match status" value="1"/>
</dbReference>
<keyword evidence="6 17" id="KW-0418">Kinase</keyword>
<dbReference type="Gene3D" id="3.30.450.20">
    <property type="entry name" value="PAS domain"/>
    <property type="match status" value="3"/>
</dbReference>
<dbReference type="Pfam" id="PF02518">
    <property type="entry name" value="HATPase_c"/>
    <property type="match status" value="1"/>
</dbReference>
<feature type="domain" description="Response regulatory" evidence="15">
    <location>
        <begin position="912"/>
        <end position="1028"/>
    </location>
</feature>
<feature type="domain" description="PAC" evidence="16">
    <location>
        <begin position="578"/>
        <end position="628"/>
    </location>
</feature>
<dbReference type="InterPro" id="IPR035965">
    <property type="entry name" value="PAS-like_dom_sf"/>
</dbReference>
<dbReference type="InterPro" id="IPR036890">
    <property type="entry name" value="HATPase_C_sf"/>
</dbReference>
<protein>
    <recommendedName>
        <fullName evidence="11">Sensory/regulatory protein RpfC</fullName>
        <ecNumber evidence="2">2.7.13.3</ecNumber>
    </recommendedName>
    <alternativeName>
        <fullName evidence="12">Virulence sensor protein BvgS</fullName>
    </alternativeName>
</protein>
<dbReference type="Pfam" id="PF10114">
    <property type="entry name" value="PocR"/>
    <property type="match status" value="1"/>
</dbReference>
<dbReference type="SMART" id="SM00448">
    <property type="entry name" value="REC"/>
    <property type="match status" value="1"/>
</dbReference>
<dbReference type="SMART" id="SM00091">
    <property type="entry name" value="PAS"/>
    <property type="match status" value="2"/>
</dbReference>
<name>A0A221KJL0_VITFI</name>
<dbReference type="EMBL" id="CP022424">
    <property type="protein sequence ID" value="ASM79214.1"/>
    <property type="molecule type" value="Genomic_DNA"/>
</dbReference>
<dbReference type="SMART" id="SM00387">
    <property type="entry name" value="HATPase_c"/>
    <property type="match status" value="1"/>
</dbReference>
<dbReference type="CDD" id="cd17546">
    <property type="entry name" value="REC_hyHK_CKI1_RcsC-like"/>
    <property type="match status" value="1"/>
</dbReference>
<dbReference type="InterPro" id="IPR003594">
    <property type="entry name" value="HATPase_dom"/>
</dbReference>
<dbReference type="InterPro" id="IPR000014">
    <property type="entry name" value="PAS"/>
</dbReference>
<evidence type="ECO:0000259" key="15">
    <source>
        <dbReference type="PROSITE" id="PS50110"/>
    </source>
</evidence>
<keyword evidence="4" id="KW-0808">Transferase</keyword>
<feature type="domain" description="PAC" evidence="16">
    <location>
        <begin position="451"/>
        <end position="504"/>
    </location>
</feature>
<dbReference type="FunFam" id="1.10.287.130:FF:000002">
    <property type="entry name" value="Two-component osmosensing histidine kinase"/>
    <property type="match status" value="1"/>
</dbReference>
<dbReference type="GO" id="GO:0005524">
    <property type="term" value="F:ATP binding"/>
    <property type="evidence" value="ECO:0007669"/>
    <property type="project" value="UniProtKB-KW"/>
</dbReference>
<gene>
    <name evidence="17" type="ORF">VITFI_CDS3437</name>
</gene>
<evidence type="ECO:0000256" key="2">
    <source>
        <dbReference type="ARBA" id="ARBA00012438"/>
    </source>
</evidence>
<dbReference type="InterPro" id="IPR000700">
    <property type="entry name" value="PAS-assoc_C"/>
</dbReference>
<dbReference type="Gene3D" id="2.10.70.100">
    <property type="match status" value="1"/>
</dbReference>
<evidence type="ECO:0000256" key="7">
    <source>
        <dbReference type="ARBA" id="ARBA00022840"/>
    </source>
</evidence>
<comment type="subunit">
    <text evidence="10">At low DSF concentrations, interacts with RpfF.</text>
</comment>
<dbReference type="CDD" id="cd00082">
    <property type="entry name" value="HisKA"/>
    <property type="match status" value="1"/>
</dbReference>
<dbReference type="CDD" id="cd00130">
    <property type="entry name" value="PAS"/>
    <property type="match status" value="2"/>
</dbReference>
<dbReference type="GO" id="GO:0000155">
    <property type="term" value="F:phosphorelay sensor kinase activity"/>
    <property type="evidence" value="ECO:0007669"/>
    <property type="project" value="InterPro"/>
</dbReference>
<dbReference type="SMART" id="SM00086">
    <property type="entry name" value="PAC"/>
    <property type="match status" value="3"/>
</dbReference>
<dbReference type="PROSITE" id="PS50110">
    <property type="entry name" value="RESPONSE_REGULATORY"/>
    <property type="match status" value="1"/>
</dbReference>
<dbReference type="InterPro" id="IPR018771">
    <property type="entry name" value="PocR_dom"/>
</dbReference>
<keyword evidence="5" id="KW-0547">Nucleotide-binding</keyword>
<evidence type="ECO:0000259" key="14">
    <source>
        <dbReference type="PROSITE" id="PS50109"/>
    </source>
</evidence>
<dbReference type="KEGG" id="vff:VITFI_CDS3437"/>
<dbReference type="InterPro" id="IPR001610">
    <property type="entry name" value="PAC"/>
</dbReference>
<dbReference type="Gene3D" id="3.40.50.2300">
    <property type="match status" value="1"/>
</dbReference>
<keyword evidence="17" id="KW-0614">Plasmid</keyword>
<dbReference type="SUPFAM" id="SSF47384">
    <property type="entry name" value="Homodimeric domain of signal transducing histidine kinase"/>
    <property type="match status" value="1"/>
</dbReference>
<comment type="catalytic activity">
    <reaction evidence="1">
        <text>ATP + protein L-histidine = ADP + protein N-phospho-L-histidine.</text>
        <dbReference type="EC" id="2.7.13.3"/>
    </reaction>
</comment>
<sequence>MTDHGSTSDTDDPLVAGHYTIHDLVDLERLRRLFERFSQATGLTIGFLDHPEMNLLIATRWRRICQDFHRCSPAASAGCQRSDHALLNALASPDQPVILTCDNGLVDCAVPIVIEGRHVASLATGQMLLSAPDERIFRAQAQRFGFDEAAYMEALAEVEVVDAQRLKDATAFLGDMAQMISEMGYARLKLRQEVAAREAAVAALQVAEEKHRFFVESASDAVMIHSLAVGGEPGPFLQVNERATQLLGYSHAALSRMGPMDIVAPTHRAHIPEVLHQLQQGERVVFETLLIRQDGDSVPVEISTRLLQLRGVPYIISLVRDVSERQAAHQALRQAQAQTEHLLVQSERLRRGALSMMEDQRRANQEIRRLLAEAAEREFFWRQSQQIGQIGGWRADPVHNTVMWTEGVYDIVELPPDFHPTWNTALECYVPDARPLVLHTLHQSLATTEPFSLQVQVRGARSGQIKWVELIGHPHHAPEGSVDYLMGTLQDITARKHAEAVLRESEARFRTVFDRSPVSILIHDKDDGAVVDANCTAWQSYGLSSLQALKTTFSWMEPPYSTHEALAWIHKAVREGPQSFEWKNRKVNGEVFWEQVNLRPMRLGGVERVLSIAVDITQRKRAENELTAHRHHLEELVAQRTAELAAAKEAAEAATVAKSAFLANMSHEIRTPLNGILGMAHLIRRDGLTAAQAQRMDTLQTASDHLLNIINAILELSKIEAGKFALEETPLRLDVLVSGIHAMLHDRLQAKHLSWHTDIDLRPDALCGDATRLQQALLNYAGNAIKFTPAGGISLRVRQVEEDATHALIRFEVVDTGIGIAPDALPRLFSAFEQADNSMTRQYGGTGLGLAITRKLAELMGGQAGAHSTPGVGSTFWFTARLKKADRPLAVSPQEEGLSAEFRLRRDHAGTRVLLAEDEPINREVTVILLSDAGLIVDAAENGRQAVEQARRHPYALILMDMQMPELDGLGATREIRQCPGYAHTPILAITANAFAEDKALCLAAGMNDFITKPLHPEKLYTQLLAWLSVPNV</sequence>
<evidence type="ECO:0000256" key="11">
    <source>
        <dbReference type="ARBA" id="ARBA00068150"/>
    </source>
</evidence>
<evidence type="ECO:0000256" key="5">
    <source>
        <dbReference type="ARBA" id="ARBA00022741"/>
    </source>
</evidence>
<dbReference type="AlphaFoldDB" id="A0A221KJL0"/>
<dbReference type="InterPro" id="IPR013655">
    <property type="entry name" value="PAS_fold_3"/>
</dbReference>
<dbReference type="InterPro" id="IPR001789">
    <property type="entry name" value="Sig_transdc_resp-reg_receiver"/>
</dbReference>
<dbReference type="PROSITE" id="PS50113">
    <property type="entry name" value="PAC"/>
    <property type="match status" value="3"/>
</dbReference>
<feature type="modified residue" description="4-aspartylphosphate" evidence="13">
    <location>
        <position position="961"/>
    </location>
</feature>
<dbReference type="EC" id="2.7.13.3" evidence="2"/>
<feature type="domain" description="Histidine kinase" evidence="14">
    <location>
        <begin position="664"/>
        <end position="884"/>
    </location>
</feature>
<dbReference type="InterPro" id="IPR004358">
    <property type="entry name" value="Sig_transdc_His_kin-like_C"/>
</dbReference>
<dbReference type="PROSITE" id="PS50109">
    <property type="entry name" value="HIS_KIN"/>
    <property type="match status" value="1"/>
</dbReference>
<dbReference type="FunFam" id="3.30.565.10:FF:000010">
    <property type="entry name" value="Sensor histidine kinase RcsC"/>
    <property type="match status" value="1"/>
</dbReference>
<dbReference type="SUPFAM" id="SSF55874">
    <property type="entry name" value="ATPase domain of HSP90 chaperone/DNA topoisomerase II/histidine kinase"/>
    <property type="match status" value="1"/>
</dbReference>
<dbReference type="PANTHER" id="PTHR45339">
    <property type="entry name" value="HYBRID SIGNAL TRANSDUCTION HISTIDINE KINASE J"/>
    <property type="match status" value="1"/>
</dbReference>
<evidence type="ECO:0000256" key="6">
    <source>
        <dbReference type="ARBA" id="ARBA00022777"/>
    </source>
</evidence>
<dbReference type="PRINTS" id="PR00344">
    <property type="entry name" value="BCTRLSENSOR"/>
</dbReference>
<evidence type="ECO:0000313" key="17">
    <source>
        <dbReference type="EMBL" id="ASM79214.1"/>
    </source>
</evidence>
<dbReference type="InterPro" id="IPR003661">
    <property type="entry name" value="HisK_dim/P_dom"/>
</dbReference>
<dbReference type="Pfam" id="PF00072">
    <property type="entry name" value="Response_reg"/>
    <property type="match status" value="1"/>
</dbReference>
<evidence type="ECO:0000256" key="9">
    <source>
        <dbReference type="ARBA" id="ARBA00058004"/>
    </source>
</evidence>